<dbReference type="PROSITE" id="PS00953">
    <property type="entry name" value="GLYCOSYL_HYDROL_F25_1"/>
    <property type="match status" value="1"/>
</dbReference>
<evidence type="ECO:0000313" key="6">
    <source>
        <dbReference type="Proteomes" id="UP001056093"/>
    </source>
</evidence>
<keyword evidence="3 4" id="KW-0326">Glycosidase</keyword>
<dbReference type="EC" id="3.2.1.17" evidence="4"/>
<evidence type="ECO:0000256" key="1">
    <source>
        <dbReference type="ARBA" id="ARBA00010646"/>
    </source>
</evidence>
<dbReference type="InterPro" id="IPR002053">
    <property type="entry name" value="Glyco_hydro_25"/>
</dbReference>
<protein>
    <recommendedName>
        <fullName evidence="4">Lysozyme</fullName>
        <ecNumber evidence="4">3.2.1.17</ecNumber>
    </recommendedName>
</protein>
<dbReference type="Gene3D" id="2.10.270.10">
    <property type="entry name" value="Cholin Binding"/>
    <property type="match status" value="8"/>
</dbReference>
<dbReference type="PANTHER" id="PTHR34135:SF2">
    <property type="entry name" value="LYSOZYME"/>
    <property type="match status" value="1"/>
</dbReference>
<dbReference type="PANTHER" id="PTHR34135">
    <property type="entry name" value="LYSOZYME"/>
    <property type="match status" value="1"/>
</dbReference>
<dbReference type="InterPro" id="IPR018077">
    <property type="entry name" value="Glyco_hydro_fam25_subgr"/>
</dbReference>
<dbReference type="SUPFAM" id="SSF69360">
    <property type="entry name" value="Cell wall binding repeat"/>
    <property type="match status" value="7"/>
</dbReference>
<dbReference type="SMART" id="SM00641">
    <property type="entry name" value="Glyco_25"/>
    <property type="match status" value="1"/>
</dbReference>
<dbReference type="InterPro" id="IPR017853">
    <property type="entry name" value="GH"/>
</dbReference>
<dbReference type="InterPro" id="IPR008270">
    <property type="entry name" value="Glyco_hydro_25_AS"/>
</dbReference>
<dbReference type="SUPFAM" id="SSF51445">
    <property type="entry name" value="(Trans)glycosidases"/>
    <property type="match status" value="1"/>
</dbReference>
<comment type="similarity">
    <text evidence="1 4">Belongs to the glycosyl hydrolase 25 family.</text>
</comment>
<dbReference type="RefSeq" id="WP_252773707.1">
    <property type="nucleotide sequence ID" value="NZ_CP097122.1"/>
</dbReference>
<evidence type="ECO:0000256" key="2">
    <source>
        <dbReference type="ARBA" id="ARBA00022801"/>
    </source>
</evidence>
<reference evidence="5" key="1">
    <citation type="submission" date="2022-05" db="EMBL/GenBank/DDBJ databases">
        <authorList>
            <person name="Oliphant S.A."/>
            <person name="Watson-Haigh N.S."/>
            <person name="Sumby K.M."/>
            <person name="Gardner J.M."/>
            <person name="Jiranek V."/>
        </authorList>
    </citation>
    <scope>NUCLEOTIDE SEQUENCE</scope>
    <source>
        <strain evidence="5">KI3_B9</strain>
    </source>
</reference>
<dbReference type="PROSITE" id="PS51904">
    <property type="entry name" value="GLYCOSYL_HYDROL_F25_2"/>
    <property type="match status" value="1"/>
</dbReference>
<dbReference type="EMBL" id="CP097122">
    <property type="protein sequence ID" value="USS91895.1"/>
    <property type="molecule type" value="Genomic_DNA"/>
</dbReference>
<sequence>MNIKNGLLTLAAISTFGLVVDQNQIRVHADGVPRVTGGQAGLPRMDVVDVSSNNGYLSTNDFQIMKNNGVRGIIVKLTEGTYYRNPYASSQVNNARAVGLKVSAYHYSTFNNQNSARSEANFFADYANQLGFNSSDLMVNDLEDSSTTGGDVSGNSWAFNDQLKNRGFTNGALYTYTSYKNNNGLNTWFLANDHIWMAAYPYYPSINSLWNSQYGMWQWSSNAGFGGISGTFDVSIDYSGIASQLLNGYVYDGSQGHDGYRWYDNGQLGNGKRWYAGTYYWFSNGERIDNSWQSDATGTYYTGSDGRSYQGLQTIGNAQYYFGSDFTLQKNQYVTFDGGAAYVDNQGIVRPLGTGYIYTGASGHDGYRWFDNGQIGSGKRWYAGTYYWFDQNGERIDNSWQSDATGTYYTGSDGRSYQGLQTIGNAQYYFGSDFTLQKNQYVTVNGRQYYVNAQGNARPADTGYIYTGASGHDGYRWFDNGQIGSGKRWYAGTYYWFDQNGERIDNSWQSDATGTYYTGSDGRSYQGLQTIGNAQYYFGSDFTLQKNQYVTVNGRQYYVNAQGNARPADTGYIYTGASGHDGYRWFDNGQIGSGKRWYAGTYYWFDQNGERIDNSWQSDATGTYYTGADGRSYQGLQTIGNAQYYFGSDFTLQKNQYVTVNGRQYYVNAQGNARPADTGYIYTGASGHDGYRWFDNGQIGSGKRWYAGTYYWFDQNGERIDNSWQSDATGTYYTGSDGRSYQGLQTIGNAQYYFGSDFTLQKNQYVTVNGRQYYVNAQGNARPADTGYIYTGASGHDGYRWFDNGQIGSGKRWYAGTYYWFDQNGERIDNSWQSDATGTYYTGADGRSYQGLQTIGNAQYYFGSDFTLQKNQYVTVNGRQYYVNAQGNARPADTGYIYTGASGHDGYRWFDNGQIGSGKRWYAGTYYWFDQNGERIDNSWQSDATGTYYTGADGRSYQGLQTIGNAQYYFGSDFTLQKNQYVTVNGRQYYVNAQGNARPADTGYIYTGASGHDGYRWFDNGQIGSGKRWYAGTYYWFDQNGERIDNSWQSDATGTYYTGSDGRSYQGLQTIGNAQYYFGSDFTLQKNQYVTVNRQQYYLDDQGKAKAV</sequence>
<keyword evidence="2 4" id="KW-0378">Hydrolase</keyword>
<name>A0ABY5BZG2_9LACO</name>
<accession>A0ABY5BZG2</accession>
<dbReference type="Pfam" id="PF01183">
    <property type="entry name" value="Glyco_hydro_25"/>
    <property type="match status" value="1"/>
</dbReference>
<dbReference type="Proteomes" id="UP001056093">
    <property type="component" value="Chromosome"/>
</dbReference>
<evidence type="ECO:0000256" key="3">
    <source>
        <dbReference type="ARBA" id="ARBA00023295"/>
    </source>
</evidence>
<comment type="catalytic activity">
    <reaction evidence="4">
        <text>Hydrolysis of (1-&gt;4)-beta-linkages between N-acetylmuramic acid and N-acetyl-D-glucosamine residues in a peptidoglycan and between N-acetyl-D-glucosamine residues in chitodextrins.</text>
        <dbReference type="EC" id="3.2.1.17"/>
    </reaction>
</comment>
<dbReference type="Gene3D" id="3.20.20.80">
    <property type="entry name" value="Glycosidases"/>
    <property type="match status" value="1"/>
</dbReference>
<evidence type="ECO:0000313" key="5">
    <source>
        <dbReference type="EMBL" id="USS91895.1"/>
    </source>
</evidence>
<proteinExistence type="inferred from homology"/>
<organism evidence="5 6">
    <name type="scientific">Fructobacillus americanaquae</name>
    <dbReference type="NCBI Taxonomy" id="2940302"/>
    <lineage>
        <taxon>Bacteria</taxon>
        <taxon>Bacillati</taxon>
        <taxon>Bacillota</taxon>
        <taxon>Bacilli</taxon>
        <taxon>Lactobacillales</taxon>
        <taxon>Lactobacillaceae</taxon>
        <taxon>Fructobacillus</taxon>
    </lineage>
</organism>
<keyword evidence="6" id="KW-1185">Reference proteome</keyword>
<evidence type="ECO:0000256" key="4">
    <source>
        <dbReference type="RuleBase" id="RU361176"/>
    </source>
</evidence>
<gene>
    <name evidence="5" type="ORF">M3M36_06180</name>
</gene>